<keyword evidence="3" id="KW-1185">Reference proteome</keyword>
<evidence type="ECO:0000256" key="1">
    <source>
        <dbReference type="PIRSR" id="PIRSR607822-1"/>
    </source>
</evidence>
<dbReference type="Proteomes" id="UP000290261">
    <property type="component" value="Unassembled WGS sequence"/>
</dbReference>
<dbReference type="GO" id="GO:0046872">
    <property type="term" value="F:metal ion binding"/>
    <property type="evidence" value="ECO:0007669"/>
    <property type="project" value="UniProtKB-KW"/>
</dbReference>
<dbReference type="Pfam" id="PF05147">
    <property type="entry name" value="LANC_like"/>
    <property type="match status" value="1"/>
</dbReference>
<dbReference type="InterPro" id="IPR007822">
    <property type="entry name" value="LANC-like"/>
</dbReference>
<dbReference type="InterPro" id="IPR033889">
    <property type="entry name" value="LanC"/>
</dbReference>
<name>A0A444VQN5_9FLAO</name>
<organism evidence="2 3">
    <name type="scientific">Flagellimonas olearia</name>
    <dbReference type="NCBI Taxonomy" id="552546"/>
    <lineage>
        <taxon>Bacteria</taxon>
        <taxon>Pseudomonadati</taxon>
        <taxon>Bacteroidota</taxon>
        <taxon>Flavobacteriia</taxon>
        <taxon>Flavobacteriales</taxon>
        <taxon>Flavobacteriaceae</taxon>
        <taxon>Flagellimonas</taxon>
    </lineage>
</organism>
<gene>
    <name evidence="2" type="ORF">DN53_02610</name>
</gene>
<dbReference type="SMART" id="SM01260">
    <property type="entry name" value="LANC_like"/>
    <property type="match status" value="1"/>
</dbReference>
<feature type="binding site" evidence="1">
    <location>
        <position position="261"/>
    </location>
    <ligand>
        <name>Zn(2+)</name>
        <dbReference type="ChEBI" id="CHEBI:29105"/>
    </ligand>
</feature>
<dbReference type="CDD" id="cd04793">
    <property type="entry name" value="LanC"/>
    <property type="match status" value="1"/>
</dbReference>
<evidence type="ECO:0000313" key="2">
    <source>
        <dbReference type="EMBL" id="RYC53128.1"/>
    </source>
</evidence>
<proteinExistence type="predicted"/>
<dbReference type="RefSeq" id="WP_129652828.1">
    <property type="nucleotide sequence ID" value="NZ_ML142907.1"/>
</dbReference>
<dbReference type="SUPFAM" id="SSF158745">
    <property type="entry name" value="LanC-like"/>
    <property type="match status" value="1"/>
</dbReference>
<sequence length="401" mass="45556">MIKERLEKILCEIDEVTKNGYSDEEHVGALVGLSGISLFQFYYSKYKDTNDHSTIGVEILQRATKKINQGYNYPTFCNGIGGAGWVLNHLDENGFIDIDCDELLSTFDDLLYSMMVSDMRRKNYDFLHGGIGYALYFIGRYRNAKSKQLKKKYRAYLFEFIDLLKANSEKDGNGFKWISIQTRGEFHNTYNLGLSHGIAGIIAILAKLHAFDDFKGNTENMLKGAVNYVMGYRKENDSFFLFPNLVSSNGGENGPSRLGWCYGDLGIGLQLWFASKELDNQALAHEAILILKHCANRRVPEETLVKDAALCHGSYGIALMFLRIYKETLDPDFAEAAEFWMQDGLQKAFHKDGYAGYKQWRDVDSWKKEISLLEGITGIGLAIMDYLTDSDNNWDECLLIS</sequence>
<protein>
    <recommendedName>
        <fullName evidence="4">Lanthionine synthetase C family protein</fullName>
    </recommendedName>
</protein>
<keyword evidence="1" id="KW-0479">Metal-binding</keyword>
<feature type="binding site" evidence="1">
    <location>
        <position position="311"/>
    </location>
    <ligand>
        <name>Zn(2+)</name>
        <dbReference type="ChEBI" id="CHEBI:29105"/>
    </ligand>
</feature>
<dbReference type="PRINTS" id="PR01955">
    <property type="entry name" value="LANCFRANKIA"/>
</dbReference>
<feature type="binding site" evidence="1">
    <location>
        <position position="312"/>
    </location>
    <ligand>
        <name>Zn(2+)</name>
        <dbReference type="ChEBI" id="CHEBI:29105"/>
    </ligand>
</feature>
<dbReference type="GO" id="GO:0031179">
    <property type="term" value="P:peptide modification"/>
    <property type="evidence" value="ECO:0007669"/>
    <property type="project" value="InterPro"/>
</dbReference>
<dbReference type="EMBL" id="JJMP01000001">
    <property type="protein sequence ID" value="RYC53128.1"/>
    <property type="molecule type" value="Genomic_DNA"/>
</dbReference>
<dbReference type="PANTHER" id="PTHR12736">
    <property type="entry name" value="LANC-LIKE PROTEIN"/>
    <property type="match status" value="1"/>
</dbReference>
<evidence type="ECO:0000313" key="3">
    <source>
        <dbReference type="Proteomes" id="UP000290261"/>
    </source>
</evidence>
<reference evidence="2 3" key="1">
    <citation type="submission" date="2014-04" db="EMBL/GenBank/DDBJ databases">
        <title>Whole genome of Muricauda olearia.</title>
        <authorList>
            <person name="Zhang X.-H."/>
            <person name="Tang K."/>
        </authorList>
    </citation>
    <scope>NUCLEOTIDE SEQUENCE [LARGE SCALE GENOMIC DNA]</scope>
    <source>
        <strain evidence="2 3">Th120</strain>
    </source>
</reference>
<keyword evidence="1" id="KW-0862">Zinc</keyword>
<evidence type="ECO:0008006" key="4">
    <source>
        <dbReference type="Google" id="ProtNLM"/>
    </source>
</evidence>
<accession>A0A444VQN5</accession>
<dbReference type="AlphaFoldDB" id="A0A444VQN5"/>
<dbReference type="PANTHER" id="PTHR12736:SF7">
    <property type="entry name" value="LANC-LIKE PROTEIN 3"/>
    <property type="match status" value="1"/>
</dbReference>
<dbReference type="Gene3D" id="1.50.10.20">
    <property type="match status" value="1"/>
</dbReference>
<dbReference type="PRINTS" id="PR01950">
    <property type="entry name" value="LANCSUPER"/>
</dbReference>
<dbReference type="GO" id="GO:0005886">
    <property type="term" value="C:plasma membrane"/>
    <property type="evidence" value="ECO:0007669"/>
    <property type="project" value="TreeGrafter"/>
</dbReference>
<comment type="caution">
    <text evidence="2">The sequence shown here is derived from an EMBL/GenBank/DDBJ whole genome shotgun (WGS) entry which is preliminary data.</text>
</comment>